<name>A0AC34Q1E2_9BILA</name>
<dbReference type="WBParaSite" id="JU765_v2.g11906.t1">
    <property type="protein sequence ID" value="JU765_v2.g11906.t1"/>
    <property type="gene ID" value="JU765_v2.g11906"/>
</dbReference>
<accession>A0AC34Q1E2</accession>
<organism evidence="1 2">
    <name type="scientific">Panagrolaimus sp. JU765</name>
    <dbReference type="NCBI Taxonomy" id="591449"/>
    <lineage>
        <taxon>Eukaryota</taxon>
        <taxon>Metazoa</taxon>
        <taxon>Ecdysozoa</taxon>
        <taxon>Nematoda</taxon>
        <taxon>Chromadorea</taxon>
        <taxon>Rhabditida</taxon>
        <taxon>Tylenchina</taxon>
        <taxon>Panagrolaimomorpha</taxon>
        <taxon>Panagrolaimoidea</taxon>
        <taxon>Panagrolaimidae</taxon>
        <taxon>Panagrolaimus</taxon>
    </lineage>
</organism>
<proteinExistence type="predicted"/>
<evidence type="ECO:0000313" key="2">
    <source>
        <dbReference type="WBParaSite" id="JU765_v2.g11906.t1"/>
    </source>
</evidence>
<dbReference type="Proteomes" id="UP000887576">
    <property type="component" value="Unplaced"/>
</dbReference>
<sequence>MKMLQKVVFLMIFLAIDAARLRYIEVDLRQGRRIFIVVSCKGGEKFLPGGKFFVMNFDTKQPIQGWDILEEMDLLEDKDSITGARVMMDPIPDGPEKTKIYYQFESVCRKDAVHIFPADWKVFDLNYRKPYYRGD</sequence>
<evidence type="ECO:0000313" key="1">
    <source>
        <dbReference type="Proteomes" id="UP000887576"/>
    </source>
</evidence>
<reference evidence="2" key="1">
    <citation type="submission" date="2022-11" db="UniProtKB">
        <authorList>
            <consortium name="WormBaseParasite"/>
        </authorList>
    </citation>
    <scope>IDENTIFICATION</scope>
</reference>
<protein>
    <submittedName>
        <fullName evidence="2">Photosystem II reaction center Psb28 protein</fullName>
    </submittedName>
</protein>